<dbReference type="EMBL" id="WTPW01002627">
    <property type="protein sequence ID" value="KAF0373951.1"/>
    <property type="molecule type" value="Genomic_DNA"/>
</dbReference>
<evidence type="ECO:0000256" key="1">
    <source>
        <dbReference type="SAM" id="MobiDB-lite"/>
    </source>
</evidence>
<organism evidence="2 3">
    <name type="scientific">Gigaspora margarita</name>
    <dbReference type="NCBI Taxonomy" id="4874"/>
    <lineage>
        <taxon>Eukaryota</taxon>
        <taxon>Fungi</taxon>
        <taxon>Fungi incertae sedis</taxon>
        <taxon>Mucoromycota</taxon>
        <taxon>Glomeromycotina</taxon>
        <taxon>Glomeromycetes</taxon>
        <taxon>Diversisporales</taxon>
        <taxon>Gigasporaceae</taxon>
        <taxon>Gigaspora</taxon>
    </lineage>
</organism>
<evidence type="ECO:0000313" key="3">
    <source>
        <dbReference type="Proteomes" id="UP000439903"/>
    </source>
</evidence>
<sequence>MPENSPHIAKGVQGIKGQMSESSPHNGKSVHTQRIHNVKDAQEQIPGITPENLLQITKIVKENSPHNAESVQGQTSKNSPHNAKSSI</sequence>
<feature type="region of interest" description="Disordered" evidence="1">
    <location>
        <begin position="1"/>
        <end position="32"/>
    </location>
</feature>
<dbReference type="AlphaFoldDB" id="A0A8H3WY92"/>
<comment type="caution">
    <text evidence="2">The sequence shown here is derived from an EMBL/GenBank/DDBJ whole genome shotgun (WGS) entry which is preliminary data.</text>
</comment>
<name>A0A8H3WY92_GIGMA</name>
<feature type="compositionally biased region" description="Polar residues" evidence="1">
    <location>
        <begin position="65"/>
        <end position="87"/>
    </location>
</feature>
<accession>A0A8H3WY92</accession>
<reference evidence="2 3" key="1">
    <citation type="journal article" date="2019" name="Environ. Microbiol.">
        <title>At the nexus of three kingdoms: the genome of the mycorrhizal fungus Gigaspora margarita provides insights into plant, endobacterial and fungal interactions.</title>
        <authorList>
            <person name="Venice F."/>
            <person name="Ghignone S."/>
            <person name="Salvioli di Fossalunga A."/>
            <person name="Amselem J."/>
            <person name="Novero M."/>
            <person name="Xianan X."/>
            <person name="Sedzielewska Toro K."/>
            <person name="Morin E."/>
            <person name="Lipzen A."/>
            <person name="Grigoriev I.V."/>
            <person name="Henrissat B."/>
            <person name="Martin F.M."/>
            <person name="Bonfante P."/>
        </authorList>
    </citation>
    <scope>NUCLEOTIDE SEQUENCE [LARGE SCALE GENOMIC DNA]</scope>
    <source>
        <strain evidence="2 3">BEG34</strain>
    </source>
</reference>
<feature type="region of interest" description="Disordered" evidence="1">
    <location>
        <begin position="61"/>
        <end position="87"/>
    </location>
</feature>
<protein>
    <submittedName>
        <fullName evidence="2">Uncharacterized protein</fullName>
    </submittedName>
</protein>
<dbReference type="Proteomes" id="UP000439903">
    <property type="component" value="Unassembled WGS sequence"/>
</dbReference>
<keyword evidence="3" id="KW-1185">Reference proteome</keyword>
<proteinExistence type="predicted"/>
<gene>
    <name evidence="2" type="ORF">F8M41_012936</name>
</gene>
<evidence type="ECO:0000313" key="2">
    <source>
        <dbReference type="EMBL" id="KAF0373951.1"/>
    </source>
</evidence>
<feature type="compositionally biased region" description="Polar residues" evidence="1">
    <location>
        <begin position="19"/>
        <end position="30"/>
    </location>
</feature>